<dbReference type="AlphaFoldDB" id="A0A437AJG2"/>
<evidence type="ECO:0000313" key="3">
    <source>
        <dbReference type="Proteomes" id="UP000282876"/>
    </source>
</evidence>
<evidence type="ECO:0000256" key="1">
    <source>
        <dbReference type="SAM" id="MobiDB-lite"/>
    </source>
</evidence>
<accession>A0A437AJG2</accession>
<proteinExistence type="predicted"/>
<feature type="compositionally biased region" description="Basic and acidic residues" evidence="1">
    <location>
        <begin position="163"/>
        <end position="182"/>
    </location>
</feature>
<dbReference type="VEuPathDB" id="MicrosporidiaDB:TUBRATIS_23220"/>
<sequence>MIAFAFLIITKSSVKTGTGNMIGSVMHKNLYLSAETETKLELKEIPENMVQNSNSALISILLDGGFYSIQFESNKKFLHMNEKNHKVVLMDLKFEDVDSQNTEFGFKFDFEGVKDGVLISSRGQCLEIFRIHKKFSVKGNKCDPNNHEQLFFVTKVDVYDKQEGENTKDEISPGKYDQEEGPTKNPILHGPNTKRDPYMYGNEPFKGKKII</sequence>
<keyword evidence="3" id="KW-1185">Reference proteome</keyword>
<name>A0A437AJG2_9MICR</name>
<evidence type="ECO:0000313" key="2">
    <source>
        <dbReference type="EMBL" id="RVD91238.1"/>
    </source>
</evidence>
<reference evidence="2 3" key="1">
    <citation type="submission" date="2018-10" db="EMBL/GenBank/DDBJ databases">
        <title>Draft genome sequence of the microsporidian Tubulinosema ratisbonensis.</title>
        <authorList>
            <person name="Polonais V."/>
            <person name="Peyretaillade E."/>
            <person name="Niehus S."/>
            <person name="Wawrzyniak I."/>
            <person name="Franchet A."/>
            <person name="Gaspin C."/>
            <person name="Reichstadt M."/>
            <person name="Belser C."/>
            <person name="Labadie K."/>
            <person name="Delbac F."/>
            <person name="Ferrandon D."/>
        </authorList>
    </citation>
    <scope>NUCLEOTIDE SEQUENCE [LARGE SCALE GENOMIC DNA]</scope>
    <source>
        <strain evidence="2 3">Franzen</strain>
    </source>
</reference>
<dbReference type="EMBL" id="RCSS01000597">
    <property type="protein sequence ID" value="RVD91238.1"/>
    <property type="molecule type" value="Genomic_DNA"/>
</dbReference>
<organism evidence="2 3">
    <name type="scientific">Tubulinosema ratisbonensis</name>
    <dbReference type="NCBI Taxonomy" id="291195"/>
    <lineage>
        <taxon>Eukaryota</taxon>
        <taxon>Fungi</taxon>
        <taxon>Fungi incertae sedis</taxon>
        <taxon>Microsporidia</taxon>
        <taxon>Tubulinosematoidea</taxon>
        <taxon>Tubulinosematidae</taxon>
        <taxon>Tubulinosema</taxon>
    </lineage>
</organism>
<gene>
    <name evidence="2" type="ORF">TUBRATIS_23220</name>
</gene>
<feature type="region of interest" description="Disordered" evidence="1">
    <location>
        <begin position="163"/>
        <end position="211"/>
    </location>
</feature>
<protein>
    <submittedName>
        <fullName evidence="2">Uncharacterized protein</fullName>
    </submittedName>
</protein>
<comment type="caution">
    <text evidence="2">The sequence shown here is derived from an EMBL/GenBank/DDBJ whole genome shotgun (WGS) entry which is preliminary data.</text>
</comment>
<dbReference type="OrthoDB" id="10591260at2759"/>
<dbReference type="Proteomes" id="UP000282876">
    <property type="component" value="Unassembled WGS sequence"/>
</dbReference>